<dbReference type="GeneID" id="108040492"/>
<evidence type="ECO:0000256" key="1">
    <source>
        <dbReference type="SAM" id="MobiDB-lite"/>
    </source>
</evidence>
<feature type="region of interest" description="Disordered" evidence="1">
    <location>
        <begin position="32"/>
        <end position="65"/>
    </location>
</feature>
<reference evidence="3" key="1">
    <citation type="journal article" date="2021" name="Elife">
        <title>Highly contiguous assemblies of 101 drosophilid genomes.</title>
        <authorList>
            <person name="Kim B.Y."/>
            <person name="Wang J.R."/>
            <person name="Miller D.E."/>
            <person name="Barmina O."/>
            <person name="Delaney E."/>
            <person name="Thompson A."/>
            <person name="Comeault A.A."/>
            <person name="Peede D."/>
            <person name="D'Agostino E.R."/>
            <person name="Pelaez J."/>
            <person name="Aguilar J.M."/>
            <person name="Haji D."/>
            <person name="Matsunaga T."/>
            <person name="Armstrong E.E."/>
            <person name="Zych M."/>
            <person name="Ogawa Y."/>
            <person name="Stamenkovic-Radak M."/>
            <person name="Jelic M."/>
            <person name="Veselinovic M.S."/>
            <person name="Tanaskovic M."/>
            <person name="Eric P."/>
            <person name="Gao J.J."/>
            <person name="Katoh T.K."/>
            <person name="Toda M.J."/>
            <person name="Watabe H."/>
            <person name="Watada M."/>
            <person name="Davis J.S."/>
            <person name="Moyle L.C."/>
            <person name="Manoli G."/>
            <person name="Bertolini E."/>
            <person name="Kostal V."/>
            <person name="Hawley R.S."/>
            <person name="Takahashi A."/>
            <person name="Jones C.D."/>
            <person name="Price D.K."/>
            <person name="Whiteman N."/>
            <person name="Kopp A."/>
            <person name="Matute D.R."/>
            <person name="Petrov D.A."/>
        </authorList>
    </citation>
    <scope>NUCLEOTIDE SEQUENCE [LARGE SCALE GENOMIC DNA]</scope>
</reference>
<dbReference type="EnsemblMetazoa" id="XM_017117979.2">
    <property type="protein sequence ID" value="XP_016973468.2"/>
    <property type="gene ID" value="LOC108040492"/>
</dbReference>
<dbReference type="RefSeq" id="XP_016973468.2">
    <property type="nucleotide sequence ID" value="XM_017117979.2"/>
</dbReference>
<evidence type="ECO:0000313" key="2">
    <source>
        <dbReference type="EnsemblMetazoa" id="XP_016973468.2"/>
    </source>
</evidence>
<sequence length="65" mass="7527">MTEDIQRLSNYNSLNRENYELPTAIIYRHKVKSNNGIKTTQPSKKGPRRPSSRSSTVCCCRRKVN</sequence>
<dbReference type="Proteomes" id="UP001652680">
    <property type="component" value="Unassembled WGS sequence"/>
</dbReference>
<accession>A0ABM5H2F0</accession>
<organism evidence="2 3">
    <name type="scientific">Drosophila rhopaloa</name>
    <name type="common">Fruit fly</name>
    <dbReference type="NCBI Taxonomy" id="1041015"/>
    <lineage>
        <taxon>Eukaryota</taxon>
        <taxon>Metazoa</taxon>
        <taxon>Ecdysozoa</taxon>
        <taxon>Arthropoda</taxon>
        <taxon>Hexapoda</taxon>
        <taxon>Insecta</taxon>
        <taxon>Pterygota</taxon>
        <taxon>Neoptera</taxon>
        <taxon>Endopterygota</taxon>
        <taxon>Diptera</taxon>
        <taxon>Brachycera</taxon>
        <taxon>Muscomorpha</taxon>
        <taxon>Ephydroidea</taxon>
        <taxon>Drosophilidae</taxon>
        <taxon>Drosophila</taxon>
        <taxon>Sophophora</taxon>
    </lineage>
</organism>
<evidence type="ECO:0000313" key="3">
    <source>
        <dbReference type="Proteomes" id="UP001652680"/>
    </source>
</evidence>
<name>A0ABM5H2F0_DRORH</name>
<proteinExistence type="predicted"/>
<keyword evidence="3" id="KW-1185">Reference proteome</keyword>
<protein>
    <submittedName>
        <fullName evidence="2">Uncharacterized protein</fullName>
    </submittedName>
</protein>
<reference evidence="2" key="2">
    <citation type="submission" date="2025-05" db="UniProtKB">
        <authorList>
            <consortium name="EnsemblMetazoa"/>
        </authorList>
    </citation>
    <scope>IDENTIFICATION</scope>
</reference>